<gene>
    <name evidence="2" type="ORF">CNECB9_1890017</name>
</gene>
<accession>A0A1K0IBA9</accession>
<name>A0A1K0IBA9_CUPNE</name>
<dbReference type="EMBL" id="FMSH01000100">
    <property type="protein sequence ID" value="SCU74557.1"/>
    <property type="molecule type" value="Genomic_DNA"/>
</dbReference>
<dbReference type="AlphaFoldDB" id="A0A1K0IBA9"/>
<protein>
    <submittedName>
        <fullName evidence="2">Uncharacterized protein</fullName>
    </submittedName>
</protein>
<reference evidence="2" key="1">
    <citation type="submission" date="2016-09" db="EMBL/GenBank/DDBJ databases">
        <authorList>
            <person name="Capua I."/>
            <person name="De Benedictis P."/>
            <person name="Joannis T."/>
            <person name="Lombin L.H."/>
            <person name="Cattoli G."/>
        </authorList>
    </citation>
    <scope>NUCLEOTIDE SEQUENCE</scope>
    <source>
        <strain evidence="2">B9</strain>
    </source>
</reference>
<evidence type="ECO:0000313" key="2">
    <source>
        <dbReference type="EMBL" id="SCU74557.1"/>
    </source>
</evidence>
<sequence>MLAFGAGACHRCLTPRGNIRQLCQTDTGNDHACPRLDWHYAVDLCNRLTMSQSKPVPPPCPSSHALHGACPGRPEPGSNGRRGARKQVQVDFAQVSNRSH</sequence>
<organism evidence="2">
    <name type="scientific">Cupriavidus necator</name>
    <name type="common">Alcaligenes eutrophus</name>
    <name type="synonym">Ralstonia eutropha</name>
    <dbReference type="NCBI Taxonomy" id="106590"/>
    <lineage>
        <taxon>Bacteria</taxon>
        <taxon>Pseudomonadati</taxon>
        <taxon>Pseudomonadota</taxon>
        <taxon>Betaproteobacteria</taxon>
        <taxon>Burkholderiales</taxon>
        <taxon>Burkholderiaceae</taxon>
        <taxon>Cupriavidus</taxon>
    </lineage>
</organism>
<feature type="region of interest" description="Disordered" evidence="1">
    <location>
        <begin position="56"/>
        <end position="100"/>
    </location>
</feature>
<proteinExistence type="predicted"/>
<evidence type="ECO:0000256" key="1">
    <source>
        <dbReference type="SAM" id="MobiDB-lite"/>
    </source>
</evidence>